<feature type="compositionally biased region" description="Pro residues" evidence="1">
    <location>
        <begin position="11"/>
        <end position="20"/>
    </location>
</feature>
<dbReference type="EMBL" id="FLRE01000156">
    <property type="protein sequence ID" value="SBT41252.1"/>
    <property type="molecule type" value="Genomic_DNA"/>
</dbReference>
<feature type="region of interest" description="Disordered" evidence="1">
    <location>
        <begin position="1"/>
        <end position="29"/>
    </location>
</feature>
<evidence type="ECO:0000313" key="3">
    <source>
        <dbReference type="EMBL" id="SBT41252.1"/>
    </source>
</evidence>
<reference evidence="4 5" key="2">
    <citation type="submission" date="2016-05" db="EMBL/GenBank/DDBJ databases">
        <authorList>
            <person name="Naeem Raeece"/>
        </authorList>
    </citation>
    <scope>NUCLEOTIDE SEQUENCE [LARGE SCALE GENOMIC DNA]</scope>
</reference>
<evidence type="ECO:0000313" key="4">
    <source>
        <dbReference type="Proteomes" id="UP000078550"/>
    </source>
</evidence>
<name>A0A1A8ZAB8_PLAOA</name>
<protein>
    <submittedName>
        <fullName evidence="2">Uncharacterized protein</fullName>
    </submittedName>
</protein>
<accession>A0A1A8ZAB8</accession>
<keyword evidence="5" id="KW-1185">Reference proteome</keyword>
<sequence length="76" mass="8580">MPNLAHSMCSPFPPPPPLPFPLTESSTDGPELKNILENAKKKAVFIDKNKITIKLTKKVEIKKEIKKFIPKLKNVE</sequence>
<evidence type="ECO:0000256" key="1">
    <source>
        <dbReference type="SAM" id="MobiDB-lite"/>
    </source>
</evidence>
<organism evidence="2 5">
    <name type="scientific">Plasmodium ovale wallikeri</name>
    <dbReference type="NCBI Taxonomy" id="864142"/>
    <lineage>
        <taxon>Eukaryota</taxon>
        <taxon>Sar</taxon>
        <taxon>Alveolata</taxon>
        <taxon>Apicomplexa</taxon>
        <taxon>Aconoidasida</taxon>
        <taxon>Haemosporida</taxon>
        <taxon>Plasmodiidae</taxon>
        <taxon>Plasmodium</taxon>
        <taxon>Plasmodium (Plasmodium)</taxon>
    </lineage>
</organism>
<proteinExistence type="predicted"/>
<evidence type="ECO:0000313" key="2">
    <source>
        <dbReference type="EMBL" id="SBT40913.1"/>
    </source>
</evidence>
<gene>
    <name evidence="2" type="ORF">POVWA1_043030</name>
    <name evidence="3" type="ORF">POVWA2_041510</name>
</gene>
<evidence type="ECO:0000313" key="5">
    <source>
        <dbReference type="Proteomes" id="UP000078555"/>
    </source>
</evidence>
<dbReference type="AlphaFoldDB" id="A0A1A8ZAB8"/>
<dbReference type="Proteomes" id="UP000078555">
    <property type="component" value="Unassembled WGS sequence"/>
</dbReference>
<reference evidence="2" key="1">
    <citation type="submission" date="2016-05" db="EMBL/GenBank/DDBJ databases">
        <authorList>
            <person name="Lavstsen T."/>
            <person name="Jespersen J.S."/>
        </authorList>
    </citation>
    <scope>NUCLEOTIDE SEQUENCE [LARGE SCALE GENOMIC DNA]</scope>
</reference>
<dbReference type="Proteomes" id="UP000078550">
    <property type="component" value="Unassembled WGS sequence"/>
</dbReference>
<dbReference type="EMBL" id="FLRD01000116">
    <property type="protein sequence ID" value="SBT40913.1"/>
    <property type="molecule type" value="Genomic_DNA"/>
</dbReference>